<reference evidence="2 3" key="1">
    <citation type="submission" date="2024-09" db="EMBL/GenBank/DDBJ databases">
        <authorList>
            <person name="Sun Q."/>
            <person name="Mori K."/>
        </authorList>
    </citation>
    <scope>NUCLEOTIDE SEQUENCE [LARGE SCALE GENOMIC DNA]</scope>
    <source>
        <strain evidence="2 3">CGMCC 1.15906</strain>
    </source>
</reference>
<dbReference type="InterPro" id="IPR037401">
    <property type="entry name" value="SnoaL-like"/>
</dbReference>
<gene>
    <name evidence="2" type="ORF">ACFFGN_35335</name>
</gene>
<dbReference type="Pfam" id="PF12680">
    <property type="entry name" value="SnoaL_2"/>
    <property type="match status" value="1"/>
</dbReference>
<proteinExistence type="predicted"/>
<feature type="domain" description="SnoaL-like" evidence="1">
    <location>
        <begin position="25"/>
        <end position="115"/>
    </location>
</feature>
<evidence type="ECO:0000313" key="3">
    <source>
        <dbReference type="Proteomes" id="UP001589890"/>
    </source>
</evidence>
<evidence type="ECO:0000313" key="2">
    <source>
        <dbReference type="EMBL" id="MFC0629393.1"/>
    </source>
</evidence>
<dbReference type="Gene3D" id="3.10.450.50">
    <property type="match status" value="1"/>
</dbReference>
<accession>A0ABV6QXM1</accession>
<protein>
    <submittedName>
        <fullName evidence="2">YybH family protein</fullName>
    </submittedName>
</protein>
<dbReference type="InterPro" id="IPR032710">
    <property type="entry name" value="NTF2-like_dom_sf"/>
</dbReference>
<keyword evidence="3" id="KW-1185">Reference proteome</keyword>
<name>A0ABV6QXM1_9ACTN</name>
<dbReference type="SUPFAM" id="SSF54427">
    <property type="entry name" value="NTF2-like"/>
    <property type="match status" value="1"/>
</dbReference>
<dbReference type="Proteomes" id="UP001589890">
    <property type="component" value="Unassembled WGS sequence"/>
</dbReference>
<evidence type="ECO:0000259" key="1">
    <source>
        <dbReference type="Pfam" id="PF12680"/>
    </source>
</evidence>
<dbReference type="EMBL" id="JBHLTC010000053">
    <property type="protein sequence ID" value="MFC0629393.1"/>
    <property type="molecule type" value="Genomic_DNA"/>
</dbReference>
<organism evidence="2 3">
    <name type="scientific">Kribbella deserti</name>
    <dbReference type="NCBI Taxonomy" id="1926257"/>
    <lineage>
        <taxon>Bacteria</taxon>
        <taxon>Bacillati</taxon>
        <taxon>Actinomycetota</taxon>
        <taxon>Actinomycetes</taxon>
        <taxon>Propionibacteriales</taxon>
        <taxon>Kribbellaceae</taxon>
        <taxon>Kribbella</taxon>
    </lineage>
</organism>
<comment type="caution">
    <text evidence="2">The sequence shown here is derived from an EMBL/GenBank/DDBJ whole genome shotgun (WGS) entry which is preliminary data.</text>
</comment>
<dbReference type="RefSeq" id="WP_380057395.1">
    <property type="nucleotide sequence ID" value="NZ_JBHLTC010000053.1"/>
</dbReference>
<sequence>MSTEIGASEQDVIAAQTAAVMQHNMDAFSAGDLDAVVADYDDAALVVNDIFGTASGRTEIRALFERLLADVFPPERITVEHTAEIISGRLAFYTWRAENASFGTDTFIVENGRIVLQTFAVQFSHLERNVG</sequence>